<proteinExistence type="predicted"/>
<dbReference type="NCBIfam" id="TIGR02608">
    <property type="entry name" value="delta_60_rpt"/>
    <property type="match status" value="6"/>
</dbReference>
<protein>
    <submittedName>
        <fullName evidence="1">Uncharacterized protein</fullName>
    </submittedName>
</protein>
<dbReference type="Pfam" id="PF17164">
    <property type="entry name" value="DUF5122"/>
    <property type="match status" value="6"/>
</dbReference>
<gene>
    <name evidence="1" type="ORF">ACD_80C00099G0001</name>
</gene>
<dbReference type="SUPFAM" id="SSF101898">
    <property type="entry name" value="NHL repeat"/>
    <property type="match status" value="1"/>
</dbReference>
<dbReference type="InterPro" id="IPR013431">
    <property type="entry name" value="Delta_60_rpt"/>
</dbReference>
<name>K1X507_9BACT</name>
<organism evidence="1">
    <name type="scientific">uncultured bacterium</name>
    <name type="common">gcode 4</name>
    <dbReference type="NCBI Taxonomy" id="1234023"/>
    <lineage>
        <taxon>Bacteria</taxon>
        <taxon>environmental samples</taxon>
    </lineage>
</organism>
<dbReference type="Gene3D" id="2.80.10.50">
    <property type="match status" value="4"/>
</dbReference>
<feature type="non-terminal residue" evidence="1">
    <location>
        <position position="678"/>
    </location>
</feature>
<accession>K1X507</accession>
<dbReference type="EMBL" id="AMFJ01036106">
    <property type="protein sequence ID" value="EKD25230.1"/>
    <property type="molecule type" value="Genomic_DNA"/>
</dbReference>
<sequence length="678" mass="74498">MKKILSKFFMLTMIGMLLYTQVFAYQAIVDSTFIVGTWFNGSVNAVAVQSDGKVVIAGYFSTYQWQSANHIIRLNTDGSRDTGFDIWVWFVGFIAQALAIQSDGKIIVGWSFSSYKWVSANNIIRLNTDGSRDTGFNIWWWFNSQLRSLAIQSDGKIIAWGEFTTYSWTSINHIARLNTDGTRDTSFSVSALTSLTPIRVRALAVQSDGKIIAAGQITKGITRLNTDGIIDTGFNAGGAWFPGGQEPWSLAIQGDGKIIVGWASLASYNWWSVNRILRLNTNGSNDITFAVGVWFGAGYVVYALAIQGDGKIIAWGSFTTYKWAWANNIVRLNSDASMDTGFATVYWFDASVQAVAVQTDWKVFAGGWFSSFNSTSVPYFAALFGEILYVTLSSPSSPALLQNQFTTNWYTFSNGEFLWSNAISLASSNGYIALWFTVKNANIKFTLPTDIQINKADNTTPYSGILAVPTATSVPSINGTTVLTSFKVGSPSEPLKLAWWMGNLVVPIAGASVWDPIEVKYSDDNKYSWNSQIITTASDIWGGIVWVSFDINHMTDFAIIWYATGTFVINNDDPTTSSSGVTLNISGAWLTNMRFWNTIGERNAASWETFSTTKAWTLSAGTGTKTVYAQFNSGAISTSDDIQYIDAATGCIWSSCADITLQIIANESWYCEIGDSVN</sequence>
<reference evidence="1" key="1">
    <citation type="journal article" date="2012" name="Science">
        <title>Fermentation, hydrogen, and sulfur metabolism in multiple uncultivated bacterial phyla.</title>
        <authorList>
            <person name="Wrighton K.C."/>
            <person name="Thomas B.C."/>
            <person name="Sharon I."/>
            <person name="Miller C.S."/>
            <person name="Castelle C.J."/>
            <person name="VerBerkmoes N.C."/>
            <person name="Wilkins M.J."/>
            <person name="Hettich R.L."/>
            <person name="Lipton M.S."/>
            <person name="Williams K.H."/>
            <person name="Long P.E."/>
            <person name="Banfield J.F."/>
        </authorList>
    </citation>
    <scope>NUCLEOTIDE SEQUENCE [LARGE SCALE GENOMIC DNA]</scope>
</reference>
<evidence type="ECO:0000313" key="1">
    <source>
        <dbReference type="EMBL" id="EKD25230.1"/>
    </source>
</evidence>
<dbReference type="AlphaFoldDB" id="K1X507"/>
<comment type="caution">
    <text evidence="1">The sequence shown here is derived from an EMBL/GenBank/DDBJ whole genome shotgun (WGS) entry which is preliminary data.</text>
</comment>